<dbReference type="EMBL" id="FOKG01000003">
    <property type="protein sequence ID" value="SFB01828.1"/>
    <property type="molecule type" value="Genomic_DNA"/>
</dbReference>
<comment type="similarity">
    <text evidence="2">Belongs to the EspG family.</text>
</comment>
<evidence type="ECO:0000256" key="4">
    <source>
        <dbReference type="ARBA" id="ARBA00023186"/>
    </source>
</evidence>
<dbReference type="OrthoDB" id="5175124at2"/>
<evidence type="ECO:0000313" key="6">
    <source>
        <dbReference type="EMBL" id="SFB01828.1"/>
    </source>
</evidence>
<dbReference type="AlphaFoldDB" id="A0A1I0XNR9"/>
<dbReference type="InterPro" id="IPR025734">
    <property type="entry name" value="EspG"/>
</dbReference>
<keyword evidence="3" id="KW-0963">Cytoplasm</keyword>
<feature type="region of interest" description="Disordered" evidence="5">
    <location>
        <begin position="142"/>
        <end position="170"/>
    </location>
</feature>
<comment type="subcellular location">
    <subcellularLocation>
        <location evidence="1">Cytoplasm</location>
    </subcellularLocation>
</comment>
<proteinExistence type="inferred from homology"/>
<evidence type="ECO:0000256" key="1">
    <source>
        <dbReference type="ARBA" id="ARBA00004496"/>
    </source>
</evidence>
<keyword evidence="7" id="KW-1185">Reference proteome</keyword>
<gene>
    <name evidence="6" type="ORF">SAMN05216266_103310</name>
</gene>
<sequence>MTHSFSLSLAAVDMLLEHGKLGRAPFPFQIPHIGTTHTQRAQVREAVFRDLETRGLMQAGRVDADVELALRTFVNSPVAITAVAKMDKGKRLFARAATDRQFGVVARQDENLMVFEEARPTGLVPAIVDLLPLTPAAAGQSVTVARPAPRKQRSRHAADDGGYDPFAGVAAPRSQSSTQLRAVERIFEKPKLRIGQIAAFVQGQDGKEAGLGPMAWFDTEDGRYFTTMNDATDGQEWITYAPADNARIAQHLYSQLEGHL</sequence>
<evidence type="ECO:0000256" key="3">
    <source>
        <dbReference type="ARBA" id="ARBA00022490"/>
    </source>
</evidence>
<accession>A0A1I0XNR9</accession>
<dbReference type="Pfam" id="PF14011">
    <property type="entry name" value="ESX-1_EspG"/>
    <property type="match status" value="1"/>
</dbReference>
<keyword evidence="4" id="KW-0143">Chaperone</keyword>
<protein>
    <submittedName>
        <fullName evidence="6">EspG family protein</fullName>
    </submittedName>
</protein>
<dbReference type="RefSeq" id="WP_091671474.1">
    <property type="nucleotide sequence ID" value="NZ_FOKG01000003.1"/>
</dbReference>
<dbReference type="STRING" id="490629.SAMN05216266_103310"/>
<reference evidence="7" key="1">
    <citation type="submission" date="2016-10" db="EMBL/GenBank/DDBJ databases">
        <authorList>
            <person name="Varghese N."/>
            <person name="Submissions S."/>
        </authorList>
    </citation>
    <scope>NUCLEOTIDE SEQUENCE [LARGE SCALE GENOMIC DNA]</scope>
    <source>
        <strain evidence="7">CGMCC 4.3568</strain>
    </source>
</reference>
<organism evidence="6 7">
    <name type="scientific">Amycolatopsis marina</name>
    <dbReference type="NCBI Taxonomy" id="490629"/>
    <lineage>
        <taxon>Bacteria</taxon>
        <taxon>Bacillati</taxon>
        <taxon>Actinomycetota</taxon>
        <taxon>Actinomycetes</taxon>
        <taxon>Pseudonocardiales</taxon>
        <taxon>Pseudonocardiaceae</taxon>
        <taxon>Amycolatopsis</taxon>
    </lineage>
</organism>
<evidence type="ECO:0000256" key="2">
    <source>
        <dbReference type="ARBA" id="ARBA00006411"/>
    </source>
</evidence>
<name>A0A1I0XNR9_9PSEU</name>
<evidence type="ECO:0000313" key="7">
    <source>
        <dbReference type="Proteomes" id="UP000243799"/>
    </source>
</evidence>
<evidence type="ECO:0000256" key="5">
    <source>
        <dbReference type="SAM" id="MobiDB-lite"/>
    </source>
</evidence>
<dbReference type="Proteomes" id="UP000243799">
    <property type="component" value="Unassembled WGS sequence"/>
</dbReference>